<keyword evidence="4" id="KW-1003">Cell membrane</keyword>
<evidence type="ECO:0000256" key="8">
    <source>
        <dbReference type="SAM" id="MobiDB-lite"/>
    </source>
</evidence>
<keyword evidence="6 9" id="KW-1133">Transmembrane helix</keyword>
<dbReference type="RefSeq" id="WP_347324431.1">
    <property type="nucleotide sequence ID" value="NZ_JBCGUH010000003.1"/>
</dbReference>
<feature type="transmembrane region" description="Helical" evidence="9">
    <location>
        <begin position="369"/>
        <end position="389"/>
    </location>
</feature>
<feature type="transmembrane region" description="Helical" evidence="9">
    <location>
        <begin position="20"/>
        <end position="37"/>
    </location>
</feature>
<feature type="transmembrane region" description="Helical" evidence="9">
    <location>
        <begin position="156"/>
        <end position="176"/>
    </location>
</feature>
<dbReference type="InterPro" id="IPR006042">
    <property type="entry name" value="Xan_ur_permease"/>
</dbReference>
<dbReference type="PANTHER" id="PTHR42810:SF4">
    <property type="entry name" value="URIC ACID TRANSPORTER UACT"/>
    <property type="match status" value="1"/>
</dbReference>
<dbReference type="InterPro" id="IPR006043">
    <property type="entry name" value="NCS2"/>
</dbReference>
<evidence type="ECO:0000313" key="10">
    <source>
        <dbReference type="EMBL" id="MFD1884788.1"/>
    </source>
</evidence>
<dbReference type="InterPro" id="IPR017588">
    <property type="entry name" value="UacT-like"/>
</dbReference>
<dbReference type="NCBIfam" id="TIGR03173">
    <property type="entry name" value="pbuX"/>
    <property type="match status" value="1"/>
</dbReference>
<dbReference type="EMBL" id="JBHUEH010000010">
    <property type="protein sequence ID" value="MFD1884788.1"/>
    <property type="molecule type" value="Genomic_DNA"/>
</dbReference>
<feature type="transmembrane region" description="Helical" evidence="9">
    <location>
        <begin position="43"/>
        <end position="63"/>
    </location>
</feature>
<feature type="transmembrane region" description="Helical" evidence="9">
    <location>
        <begin position="334"/>
        <end position="357"/>
    </location>
</feature>
<dbReference type="NCBIfam" id="NF037981">
    <property type="entry name" value="NCS2_1"/>
    <property type="match status" value="1"/>
</dbReference>
<feature type="transmembrane region" description="Helical" evidence="9">
    <location>
        <begin position="188"/>
        <end position="209"/>
    </location>
</feature>
<evidence type="ECO:0000256" key="1">
    <source>
        <dbReference type="ARBA" id="ARBA00004651"/>
    </source>
</evidence>
<feature type="transmembrane region" description="Helical" evidence="9">
    <location>
        <begin position="123"/>
        <end position="144"/>
    </location>
</feature>
<dbReference type="Proteomes" id="UP001597233">
    <property type="component" value="Unassembled WGS sequence"/>
</dbReference>
<gene>
    <name evidence="10" type="ORF">ACFSC9_04555</name>
</gene>
<feature type="transmembrane region" description="Helical" evidence="9">
    <location>
        <begin position="395"/>
        <end position="418"/>
    </location>
</feature>
<dbReference type="PANTHER" id="PTHR42810">
    <property type="entry name" value="PURINE PERMEASE C1399.01C-RELATED"/>
    <property type="match status" value="1"/>
</dbReference>
<dbReference type="Pfam" id="PF00860">
    <property type="entry name" value="Xan_ur_permease"/>
    <property type="match status" value="1"/>
</dbReference>
<evidence type="ECO:0000256" key="5">
    <source>
        <dbReference type="ARBA" id="ARBA00022692"/>
    </source>
</evidence>
<proteinExistence type="inferred from homology"/>
<feature type="transmembrane region" description="Helical" evidence="9">
    <location>
        <begin position="70"/>
        <end position="91"/>
    </location>
</feature>
<keyword evidence="3" id="KW-0813">Transport</keyword>
<reference evidence="11" key="1">
    <citation type="journal article" date="2019" name="Int. J. Syst. Evol. Microbiol.">
        <title>The Global Catalogue of Microorganisms (GCM) 10K type strain sequencing project: providing services to taxonomists for standard genome sequencing and annotation.</title>
        <authorList>
            <consortium name="The Broad Institute Genomics Platform"/>
            <consortium name="The Broad Institute Genome Sequencing Center for Infectious Disease"/>
            <person name="Wu L."/>
            <person name="Ma J."/>
        </authorList>
    </citation>
    <scope>NUCLEOTIDE SEQUENCE [LARGE SCALE GENOMIC DNA]</scope>
    <source>
        <strain evidence="11">CCUG 54950</strain>
    </source>
</reference>
<comment type="subcellular location">
    <subcellularLocation>
        <location evidence="1">Cell membrane</location>
        <topology evidence="1">Multi-pass membrane protein</topology>
    </subcellularLocation>
</comment>
<evidence type="ECO:0000256" key="6">
    <source>
        <dbReference type="ARBA" id="ARBA00022989"/>
    </source>
</evidence>
<feature type="transmembrane region" description="Helical" evidence="9">
    <location>
        <begin position="97"/>
        <end position="116"/>
    </location>
</feature>
<comment type="caution">
    <text evidence="10">The sequence shown here is derived from an EMBL/GenBank/DDBJ whole genome shotgun (WGS) entry which is preliminary data.</text>
</comment>
<sequence length="452" mass="47003">MENRMNRGKVLSLGLQHVMAMYAGAIAVPLIIGNALHLTPEQLAYLIAADMFTCGLATLLQVLSTRYFGSGLPVVLGCTFTAVGPIIAIASTSNLPTAYGAIIISGLFVVLAAPLYGKLLRFFPKIVTGSVVTIIGLSLIPVAMNNVAGGQGSADFGALHNLLLALVTLVVILLVNRFATGFMRSISVLIGLAIGTVLAYMMGMVHFGAVGEASWLRVAQPFYFGTPQFSWIAIATMIIVNIVSMVESTGVYIAVGKATEQKVEQRRIVSGLRSEGLAIMLGGIFNAFPYTAFSQNVGLISLTRVKTRNVIFAAGGIMVVLGLLPKLAALTTIIPSAVLGGAMIVMFGSVAASGMSILAEVNLRNDRNLMIVACSIAIGVGSAVLPAIFGQMPSFLQPLLQNGIVTGSVAAVVLNLLLSDKRTAETENEDDSVSGLGMDAGESAPVAAGAKQ</sequence>
<keyword evidence="7 9" id="KW-0472">Membrane</keyword>
<evidence type="ECO:0000256" key="9">
    <source>
        <dbReference type="SAM" id="Phobius"/>
    </source>
</evidence>
<evidence type="ECO:0000256" key="4">
    <source>
        <dbReference type="ARBA" id="ARBA00022475"/>
    </source>
</evidence>
<accession>A0ABW4RF21</accession>
<feature type="transmembrane region" description="Helical" evidence="9">
    <location>
        <begin position="310"/>
        <end position="328"/>
    </location>
</feature>
<feature type="region of interest" description="Disordered" evidence="8">
    <location>
        <begin position="423"/>
        <end position="452"/>
    </location>
</feature>
<evidence type="ECO:0000256" key="7">
    <source>
        <dbReference type="ARBA" id="ARBA00023136"/>
    </source>
</evidence>
<keyword evidence="11" id="KW-1185">Reference proteome</keyword>
<comment type="similarity">
    <text evidence="2">Belongs to the nucleobase:cation symporter-2 (NCS2) (TC 2.A.40) family.</text>
</comment>
<dbReference type="NCBIfam" id="TIGR00801">
    <property type="entry name" value="ncs2"/>
    <property type="match status" value="1"/>
</dbReference>
<evidence type="ECO:0000256" key="2">
    <source>
        <dbReference type="ARBA" id="ARBA00008821"/>
    </source>
</evidence>
<keyword evidence="5 9" id="KW-0812">Transmembrane</keyword>
<name>A0ABW4RF21_9BACL</name>
<evidence type="ECO:0000313" key="11">
    <source>
        <dbReference type="Proteomes" id="UP001597233"/>
    </source>
</evidence>
<protein>
    <submittedName>
        <fullName evidence="10">Nucleobase:cation symporter-2 family protein</fullName>
    </submittedName>
</protein>
<dbReference type="PROSITE" id="PS01116">
    <property type="entry name" value="XANTH_URACIL_PERMASE"/>
    <property type="match status" value="1"/>
</dbReference>
<feature type="transmembrane region" description="Helical" evidence="9">
    <location>
        <begin position="229"/>
        <end position="255"/>
    </location>
</feature>
<evidence type="ECO:0000256" key="3">
    <source>
        <dbReference type="ARBA" id="ARBA00022448"/>
    </source>
</evidence>
<organism evidence="10 11">
    <name type="scientific">Paenibacillus wenxiniae</name>
    <dbReference type="NCBI Taxonomy" id="1636843"/>
    <lineage>
        <taxon>Bacteria</taxon>
        <taxon>Bacillati</taxon>
        <taxon>Bacillota</taxon>
        <taxon>Bacilli</taxon>
        <taxon>Bacillales</taxon>
        <taxon>Paenibacillaceae</taxon>
        <taxon>Paenibacillus</taxon>
    </lineage>
</organism>